<comment type="caution">
    <text evidence="1">The sequence shown here is derived from an EMBL/GenBank/DDBJ whole genome shotgun (WGS) entry which is preliminary data.</text>
</comment>
<keyword evidence="2" id="KW-1185">Reference proteome</keyword>
<dbReference type="EMBL" id="BAAAZG010000039">
    <property type="protein sequence ID" value="GAA4085617.1"/>
    <property type="molecule type" value="Genomic_DNA"/>
</dbReference>
<accession>A0ABP7WC40</accession>
<proteinExistence type="predicted"/>
<organism evidence="1 2">
    <name type="scientific">Actinomadura miaoliensis</name>
    <dbReference type="NCBI Taxonomy" id="430685"/>
    <lineage>
        <taxon>Bacteria</taxon>
        <taxon>Bacillati</taxon>
        <taxon>Actinomycetota</taxon>
        <taxon>Actinomycetes</taxon>
        <taxon>Streptosporangiales</taxon>
        <taxon>Thermomonosporaceae</taxon>
        <taxon>Actinomadura</taxon>
    </lineage>
</organism>
<evidence type="ECO:0008006" key="3">
    <source>
        <dbReference type="Google" id="ProtNLM"/>
    </source>
</evidence>
<reference evidence="2" key="1">
    <citation type="journal article" date="2019" name="Int. J. Syst. Evol. Microbiol.">
        <title>The Global Catalogue of Microorganisms (GCM) 10K type strain sequencing project: providing services to taxonomists for standard genome sequencing and annotation.</title>
        <authorList>
            <consortium name="The Broad Institute Genomics Platform"/>
            <consortium name="The Broad Institute Genome Sequencing Center for Infectious Disease"/>
            <person name="Wu L."/>
            <person name="Ma J."/>
        </authorList>
    </citation>
    <scope>NUCLEOTIDE SEQUENCE [LARGE SCALE GENOMIC DNA]</scope>
    <source>
        <strain evidence="2">JCM 16702</strain>
    </source>
</reference>
<dbReference type="Proteomes" id="UP001500683">
    <property type="component" value="Unassembled WGS sequence"/>
</dbReference>
<sequence length="86" mass="9500">MPLCVGFLAANTHGKSASRRLAEGIPPIRSRRGPRRPRPCRLHADKEDDHAWLRARGITPCIARRGIQSSTRVGRLAVSWNGPRPG</sequence>
<evidence type="ECO:0000313" key="2">
    <source>
        <dbReference type="Proteomes" id="UP001500683"/>
    </source>
</evidence>
<name>A0ABP7WC40_9ACTN</name>
<gene>
    <name evidence="1" type="ORF">GCM10022214_52010</name>
</gene>
<protein>
    <recommendedName>
        <fullName evidence="3">Transposase</fullName>
    </recommendedName>
</protein>
<evidence type="ECO:0000313" key="1">
    <source>
        <dbReference type="EMBL" id="GAA4085617.1"/>
    </source>
</evidence>